<sequence>MFTTRLKKISYFLIFVGMLLLLLGLWYTIPRSVESTTPDHVYWTWTAMRIAFPLSGITLIIIGSLNLRMFHLLQEETLQLRKELAALRQQIEDKDGTRHV</sequence>
<keyword evidence="3" id="KW-1185">Reference proteome</keyword>
<keyword evidence="1" id="KW-0472">Membrane</keyword>
<name>A0A1X7KMZ7_9BACL</name>
<organism evidence="2 3">
    <name type="scientific">Paenibacillus aquistagni</name>
    <dbReference type="NCBI Taxonomy" id="1852522"/>
    <lineage>
        <taxon>Bacteria</taxon>
        <taxon>Bacillati</taxon>
        <taxon>Bacillota</taxon>
        <taxon>Bacilli</taxon>
        <taxon>Bacillales</taxon>
        <taxon>Paenibacillaceae</taxon>
        <taxon>Paenibacillus</taxon>
    </lineage>
</organism>
<dbReference type="AlphaFoldDB" id="A0A1X7KMZ7"/>
<feature type="transmembrane region" description="Helical" evidence="1">
    <location>
        <begin position="41"/>
        <end position="62"/>
    </location>
</feature>
<gene>
    <name evidence="2" type="ORF">SAMN06295960_2542</name>
</gene>
<dbReference type="STRING" id="1852522.SAMN06295960_2542"/>
<dbReference type="Proteomes" id="UP000193834">
    <property type="component" value="Unassembled WGS sequence"/>
</dbReference>
<dbReference type="EMBL" id="FXAZ01000003">
    <property type="protein sequence ID" value="SMG42859.1"/>
    <property type="molecule type" value="Genomic_DNA"/>
</dbReference>
<keyword evidence="1" id="KW-0812">Transmembrane</keyword>
<feature type="transmembrane region" description="Helical" evidence="1">
    <location>
        <begin position="9"/>
        <end position="29"/>
    </location>
</feature>
<proteinExistence type="predicted"/>
<protein>
    <submittedName>
        <fullName evidence="2">Uncharacterized protein</fullName>
    </submittedName>
</protein>
<reference evidence="2 3" key="1">
    <citation type="submission" date="2017-04" db="EMBL/GenBank/DDBJ databases">
        <authorList>
            <person name="Afonso C.L."/>
            <person name="Miller P.J."/>
            <person name="Scott M.A."/>
            <person name="Spackman E."/>
            <person name="Goraichik I."/>
            <person name="Dimitrov K.M."/>
            <person name="Suarez D.L."/>
            <person name="Swayne D.E."/>
        </authorList>
    </citation>
    <scope>NUCLEOTIDE SEQUENCE [LARGE SCALE GENOMIC DNA]</scope>
    <source>
        <strain evidence="2 3">11</strain>
    </source>
</reference>
<evidence type="ECO:0000313" key="3">
    <source>
        <dbReference type="Proteomes" id="UP000193834"/>
    </source>
</evidence>
<dbReference type="RefSeq" id="WP_085494730.1">
    <property type="nucleotide sequence ID" value="NZ_FXAZ01000003.1"/>
</dbReference>
<evidence type="ECO:0000313" key="2">
    <source>
        <dbReference type="EMBL" id="SMG42859.1"/>
    </source>
</evidence>
<keyword evidence="1" id="KW-1133">Transmembrane helix</keyword>
<accession>A0A1X7KMZ7</accession>
<evidence type="ECO:0000256" key="1">
    <source>
        <dbReference type="SAM" id="Phobius"/>
    </source>
</evidence>